<feature type="compositionally biased region" description="Low complexity" evidence="1">
    <location>
        <begin position="1"/>
        <end position="13"/>
    </location>
</feature>
<feature type="compositionally biased region" description="Polar residues" evidence="1">
    <location>
        <begin position="142"/>
        <end position="154"/>
    </location>
</feature>
<evidence type="ECO:0000256" key="1">
    <source>
        <dbReference type="SAM" id="MobiDB-lite"/>
    </source>
</evidence>
<name>A0ABT4SRF9_9ACTN</name>
<feature type="region of interest" description="Disordered" evidence="1">
    <location>
        <begin position="123"/>
        <end position="154"/>
    </location>
</feature>
<dbReference type="Proteomes" id="UP001212498">
    <property type="component" value="Unassembled WGS sequence"/>
</dbReference>
<evidence type="ECO:0000313" key="3">
    <source>
        <dbReference type="Proteomes" id="UP001212498"/>
    </source>
</evidence>
<accession>A0ABT4SRF9</accession>
<protein>
    <submittedName>
        <fullName evidence="2">Uncharacterized protein</fullName>
    </submittedName>
</protein>
<gene>
    <name evidence="2" type="ORF">OUY24_02500</name>
</gene>
<organism evidence="2 3">
    <name type="scientific">Nonomuraea ferruginea</name>
    <dbReference type="NCBI Taxonomy" id="46174"/>
    <lineage>
        <taxon>Bacteria</taxon>
        <taxon>Bacillati</taxon>
        <taxon>Actinomycetota</taxon>
        <taxon>Actinomycetes</taxon>
        <taxon>Streptosporangiales</taxon>
        <taxon>Streptosporangiaceae</taxon>
        <taxon>Nonomuraea</taxon>
    </lineage>
</organism>
<dbReference type="EMBL" id="JAPNUD010000004">
    <property type="protein sequence ID" value="MDA0639485.1"/>
    <property type="molecule type" value="Genomic_DNA"/>
</dbReference>
<feature type="compositionally biased region" description="Low complexity" evidence="1">
    <location>
        <begin position="123"/>
        <end position="141"/>
    </location>
</feature>
<reference evidence="2 3" key="1">
    <citation type="submission" date="2022-11" db="EMBL/GenBank/DDBJ databases">
        <title>Nonomuraea corallina sp. nov., a new species of the genus Nonomuraea isolated from sea side sediment in Thai sea.</title>
        <authorList>
            <person name="Ngamcharungchit C."/>
            <person name="Matsumoto A."/>
            <person name="Suriyachadkun C."/>
            <person name="Panbangred W."/>
            <person name="Inahashi Y."/>
            <person name="Intra B."/>
        </authorList>
    </citation>
    <scope>NUCLEOTIDE SEQUENCE [LARGE SCALE GENOMIC DNA]</scope>
    <source>
        <strain evidence="2 3">DSM 43553</strain>
    </source>
</reference>
<evidence type="ECO:0000313" key="2">
    <source>
        <dbReference type="EMBL" id="MDA0639485.1"/>
    </source>
</evidence>
<dbReference type="RefSeq" id="WP_271274976.1">
    <property type="nucleotide sequence ID" value="NZ_JAPNUD010000004.1"/>
</dbReference>
<sequence>MAGSTPAAGPSAPDSEPVSGRPENPEPSRPVIMPMTSRAKAMKKALDGIAPCAAFTSSNRKLGASAPSSRPRMRPAKSPLPMKKKPAIGSTMPIAFIENTRPSTTCSAHASRLPRASLVIEAASSRSATTPPTRAAASEPTVSGTRPVNLPSSM</sequence>
<keyword evidence="3" id="KW-1185">Reference proteome</keyword>
<proteinExistence type="predicted"/>
<comment type="caution">
    <text evidence="2">The sequence shown here is derived from an EMBL/GenBank/DDBJ whole genome shotgun (WGS) entry which is preliminary data.</text>
</comment>
<feature type="region of interest" description="Disordered" evidence="1">
    <location>
        <begin position="54"/>
        <end position="88"/>
    </location>
</feature>
<feature type="region of interest" description="Disordered" evidence="1">
    <location>
        <begin position="1"/>
        <end position="32"/>
    </location>
</feature>